<comment type="similarity">
    <text evidence="1">Belongs to the glycosyltransferase 2 family.</text>
</comment>
<dbReference type="VEuPathDB" id="MicrosporidiaDB:NAPIS_ORF02402"/>
<dbReference type="OrthoDB" id="2603at2759"/>
<dbReference type="GO" id="GO:0005789">
    <property type="term" value="C:endoplasmic reticulum membrane"/>
    <property type="evidence" value="ECO:0007669"/>
    <property type="project" value="TreeGrafter"/>
</dbReference>
<accession>T0L5W0</accession>
<feature type="compositionally biased region" description="Low complexity" evidence="5">
    <location>
        <begin position="205"/>
        <end position="220"/>
    </location>
</feature>
<dbReference type="EC" id="2.4.1.83" evidence="2"/>
<dbReference type="GO" id="GO:0006506">
    <property type="term" value="P:GPI anchor biosynthetic process"/>
    <property type="evidence" value="ECO:0007669"/>
    <property type="project" value="TreeGrafter"/>
</dbReference>
<proteinExistence type="inferred from homology"/>
<evidence type="ECO:0000256" key="5">
    <source>
        <dbReference type="SAM" id="MobiDB-lite"/>
    </source>
</evidence>
<organism evidence="7 8">
    <name type="scientific">Vairimorpha apis BRL 01</name>
    <dbReference type="NCBI Taxonomy" id="1037528"/>
    <lineage>
        <taxon>Eukaryota</taxon>
        <taxon>Fungi</taxon>
        <taxon>Fungi incertae sedis</taxon>
        <taxon>Microsporidia</taxon>
        <taxon>Nosematidae</taxon>
        <taxon>Vairimorpha</taxon>
    </lineage>
</organism>
<protein>
    <recommendedName>
        <fullName evidence="2">dolichyl-phosphate beta-D-mannosyltransferase</fullName>
        <ecNumber evidence="2">2.4.1.83</ecNumber>
    </recommendedName>
</protein>
<dbReference type="EMBL" id="KE647334">
    <property type="protein sequence ID" value="EQB60063.1"/>
    <property type="molecule type" value="Genomic_DNA"/>
</dbReference>
<dbReference type="InterPro" id="IPR029044">
    <property type="entry name" value="Nucleotide-diphossugar_trans"/>
</dbReference>
<feature type="domain" description="Glycosyltransferase 2-like" evidence="6">
    <location>
        <begin position="262"/>
        <end position="373"/>
    </location>
</feature>
<keyword evidence="4 7" id="KW-0808">Transferase</keyword>
<dbReference type="InterPro" id="IPR039528">
    <property type="entry name" value="DPM1-like"/>
</dbReference>
<evidence type="ECO:0000256" key="2">
    <source>
        <dbReference type="ARBA" id="ARBA00012704"/>
    </source>
</evidence>
<evidence type="ECO:0000256" key="1">
    <source>
        <dbReference type="ARBA" id="ARBA00006739"/>
    </source>
</evidence>
<feature type="domain" description="Glycosyltransferase 2-like" evidence="6">
    <location>
        <begin position="4"/>
        <end position="51"/>
    </location>
</feature>
<evidence type="ECO:0000259" key="6">
    <source>
        <dbReference type="Pfam" id="PF00535"/>
    </source>
</evidence>
<dbReference type="InterPro" id="IPR001173">
    <property type="entry name" value="Glyco_trans_2-like"/>
</dbReference>
<dbReference type="GO" id="GO:0006488">
    <property type="term" value="P:dolichol-linked oligosaccharide biosynthetic process"/>
    <property type="evidence" value="ECO:0007669"/>
    <property type="project" value="TreeGrafter"/>
</dbReference>
<reference evidence="7 8" key="1">
    <citation type="journal article" date="2013" name="BMC Genomics">
        <title>Genome sequencing and comparative genomics of honey bee microsporidia, Nosema apis reveal novel insights into host-parasite interactions.</title>
        <authorList>
            <person name="Chen Yp."/>
            <person name="Pettis J.S."/>
            <person name="Zhao Y."/>
            <person name="Liu X."/>
            <person name="Tallon L.J."/>
            <person name="Sadzewicz L.D."/>
            <person name="Li R."/>
            <person name="Zheng H."/>
            <person name="Huang S."/>
            <person name="Zhang X."/>
            <person name="Hamilton M.C."/>
            <person name="Pernal S.F."/>
            <person name="Melathopoulos A.P."/>
            <person name="Yan X."/>
            <person name="Evans J.D."/>
        </authorList>
    </citation>
    <scope>NUCLEOTIDE SEQUENCE [LARGE SCALE GENOMIC DNA]</scope>
    <source>
        <strain evidence="7 8">BRL 01</strain>
    </source>
</reference>
<evidence type="ECO:0000313" key="7">
    <source>
        <dbReference type="EMBL" id="EQB60063.1"/>
    </source>
</evidence>
<dbReference type="PANTHER" id="PTHR43398">
    <property type="entry name" value="DOLICHOL-PHOSPHATE MANNOSYLTRANSFERASE SUBUNIT 1"/>
    <property type="match status" value="1"/>
</dbReference>
<evidence type="ECO:0000256" key="3">
    <source>
        <dbReference type="ARBA" id="ARBA00022676"/>
    </source>
</evidence>
<keyword evidence="8" id="KW-1185">Reference proteome</keyword>
<dbReference type="AlphaFoldDB" id="T0L5W0"/>
<dbReference type="PANTHER" id="PTHR43398:SF1">
    <property type="entry name" value="DOLICHOL-PHOSPHATE MANNOSYLTRANSFERASE SUBUNIT 1"/>
    <property type="match status" value="1"/>
</dbReference>
<sequence>MYNIILPTYNERDNIVTLINMIRSYLKYDLLIIIVDDGSTDGTLEEIDKCYGKWIVSKEKDVIEYLIKEGGDIRDSVDNDDSIVDGGYNDSEVDNSIDSDCVENIDVDNEDVDNDGEEEDKNIPIESNINKNNFNKKDLINDILIRNDTNKKNLINYISNKNIPIQDNIKNKNILIEDNLNNKNIPIEEYNNEKSYTKHINKSTTLNNLNSNKTNINNNTLESPFNNNNTYSTKESPFNNNNTYSTKESPFNNTSSTKSTTTKIKILKRYTKKGLGTAYKHAITHCTNPYTFILDADLSHDPKYLPSFIKTMSLNNYDIIISNRYTKGIYGWSLLRKIISRAANNLACFILNLDYKDLTNSYRLYKTDVLRNILNNICSTGYSVQMELIWNAVIFEYKIGVIDIVFYERFYGVSKFCVGEVLMFIWKLVILFCRYIM</sequence>
<evidence type="ECO:0000313" key="8">
    <source>
        <dbReference type="Proteomes" id="UP000053780"/>
    </source>
</evidence>
<dbReference type="Proteomes" id="UP000053780">
    <property type="component" value="Unassembled WGS sequence"/>
</dbReference>
<dbReference type="GO" id="GO:0035269">
    <property type="term" value="P:protein O-linked glycosylation via mannose"/>
    <property type="evidence" value="ECO:0007669"/>
    <property type="project" value="TreeGrafter"/>
</dbReference>
<dbReference type="Pfam" id="PF00535">
    <property type="entry name" value="Glycos_transf_2"/>
    <property type="match status" value="2"/>
</dbReference>
<gene>
    <name evidence="7" type="ORF">NAPIS_ORF02402</name>
</gene>
<dbReference type="Gene3D" id="3.90.550.10">
    <property type="entry name" value="Spore Coat Polysaccharide Biosynthesis Protein SpsA, Chain A"/>
    <property type="match status" value="2"/>
</dbReference>
<dbReference type="HOGENOM" id="CLU_627132_0_0_1"/>
<name>T0L5W0_9MICR</name>
<feature type="compositionally biased region" description="Polar residues" evidence="5">
    <location>
        <begin position="221"/>
        <end position="253"/>
    </location>
</feature>
<dbReference type="GO" id="GO:0004582">
    <property type="term" value="F:dolichyl-phosphate beta-D-mannosyltransferase activity"/>
    <property type="evidence" value="ECO:0007669"/>
    <property type="project" value="UniProtKB-EC"/>
</dbReference>
<keyword evidence="3 7" id="KW-0328">Glycosyltransferase</keyword>
<dbReference type="SUPFAM" id="SSF53448">
    <property type="entry name" value="Nucleotide-diphospho-sugar transferases"/>
    <property type="match status" value="2"/>
</dbReference>
<evidence type="ECO:0000256" key="4">
    <source>
        <dbReference type="ARBA" id="ARBA00022679"/>
    </source>
</evidence>
<feature type="region of interest" description="Disordered" evidence="5">
    <location>
        <begin position="205"/>
        <end position="256"/>
    </location>
</feature>